<dbReference type="Pfam" id="PF03631">
    <property type="entry name" value="Virul_fac_BrkB"/>
    <property type="match status" value="1"/>
</dbReference>
<feature type="transmembrane region" description="Helical" evidence="6">
    <location>
        <begin position="172"/>
        <end position="191"/>
    </location>
</feature>
<evidence type="ECO:0000256" key="6">
    <source>
        <dbReference type="SAM" id="Phobius"/>
    </source>
</evidence>
<dbReference type="NCBIfam" id="TIGR00765">
    <property type="entry name" value="yihY_not_rbn"/>
    <property type="match status" value="1"/>
</dbReference>
<feature type="transmembrane region" description="Helical" evidence="6">
    <location>
        <begin position="82"/>
        <end position="105"/>
    </location>
</feature>
<evidence type="ECO:0000313" key="7">
    <source>
        <dbReference type="EMBL" id="MFC4999461.1"/>
    </source>
</evidence>
<dbReference type="Proteomes" id="UP001595912">
    <property type="component" value="Unassembled WGS sequence"/>
</dbReference>
<comment type="subcellular location">
    <subcellularLocation>
        <location evidence="1">Cell membrane</location>
        <topology evidence="1">Multi-pass membrane protein</topology>
    </subcellularLocation>
</comment>
<reference evidence="8" key="1">
    <citation type="journal article" date="2019" name="Int. J. Syst. Evol. Microbiol.">
        <title>The Global Catalogue of Microorganisms (GCM) 10K type strain sequencing project: providing services to taxonomists for standard genome sequencing and annotation.</title>
        <authorList>
            <consortium name="The Broad Institute Genomics Platform"/>
            <consortium name="The Broad Institute Genome Sequencing Center for Infectious Disease"/>
            <person name="Wu L."/>
            <person name="Ma J."/>
        </authorList>
    </citation>
    <scope>NUCLEOTIDE SEQUENCE [LARGE SCALE GENOMIC DNA]</scope>
    <source>
        <strain evidence="8">CGMCC 4.7152</strain>
    </source>
</reference>
<comment type="caution">
    <text evidence="7">The sequence shown here is derived from an EMBL/GenBank/DDBJ whole genome shotgun (WGS) entry which is preliminary data.</text>
</comment>
<dbReference type="EMBL" id="JBHSIU010000018">
    <property type="protein sequence ID" value="MFC4999461.1"/>
    <property type="molecule type" value="Genomic_DNA"/>
</dbReference>
<accession>A0ABV9VXV2</accession>
<organism evidence="7 8">
    <name type="scientific">Dactylosporangium cerinum</name>
    <dbReference type="NCBI Taxonomy" id="1434730"/>
    <lineage>
        <taxon>Bacteria</taxon>
        <taxon>Bacillati</taxon>
        <taxon>Actinomycetota</taxon>
        <taxon>Actinomycetes</taxon>
        <taxon>Micromonosporales</taxon>
        <taxon>Micromonosporaceae</taxon>
        <taxon>Dactylosporangium</taxon>
    </lineage>
</organism>
<evidence type="ECO:0000313" key="8">
    <source>
        <dbReference type="Proteomes" id="UP001595912"/>
    </source>
</evidence>
<dbReference type="RefSeq" id="WP_380115891.1">
    <property type="nucleotide sequence ID" value="NZ_JBHSIU010000018.1"/>
</dbReference>
<dbReference type="PANTHER" id="PTHR30213">
    <property type="entry name" value="INNER MEMBRANE PROTEIN YHJD"/>
    <property type="match status" value="1"/>
</dbReference>
<keyword evidence="3 6" id="KW-0812">Transmembrane</keyword>
<feature type="transmembrane region" description="Helical" evidence="6">
    <location>
        <begin position="126"/>
        <end position="152"/>
    </location>
</feature>
<evidence type="ECO:0000256" key="5">
    <source>
        <dbReference type="ARBA" id="ARBA00023136"/>
    </source>
</evidence>
<evidence type="ECO:0000256" key="1">
    <source>
        <dbReference type="ARBA" id="ARBA00004651"/>
    </source>
</evidence>
<name>A0ABV9VXV2_9ACTN</name>
<keyword evidence="8" id="KW-1185">Reference proteome</keyword>
<evidence type="ECO:0000256" key="4">
    <source>
        <dbReference type="ARBA" id="ARBA00022989"/>
    </source>
</evidence>
<sequence>MLKRTIKELSNDNVTVWAAALTYYGVLSIFPGLLLLVTVLRLFGSGTVGKVTDNLAGIAPGGVADIVTGAAENLQKGQQGTAGIVAVLSLVTALWSASGYIGVFMQASNAIYDVPEGRPVWKTIPIRLGVTLITGVLLTAAALMVVFTGSLADLVGHALGIGSSVVTVWNVAKWPVLVVIVSLLFAILYWASPNAKHGGFRWVSPGGVLAVVIWLAASAGFGFFVANFGSYNKTYGSLATVIIFLVWLWISNIAILLGAEFDAEMQRSRAIQSGHDETDEPYMDLRDTRKLDIGHDE</sequence>
<gene>
    <name evidence="7" type="ORF">ACFPIJ_16660</name>
</gene>
<evidence type="ECO:0000256" key="3">
    <source>
        <dbReference type="ARBA" id="ARBA00022692"/>
    </source>
</evidence>
<evidence type="ECO:0000256" key="2">
    <source>
        <dbReference type="ARBA" id="ARBA00022475"/>
    </source>
</evidence>
<protein>
    <submittedName>
        <fullName evidence="7">YihY/virulence factor BrkB family protein</fullName>
    </submittedName>
</protein>
<keyword evidence="4 6" id="KW-1133">Transmembrane helix</keyword>
<dbReference type="PIRSF" id="PIRSF035875">
    <property type="entry name" value="RNase_BN"/>
    <property type="match status" value="1"/>
</dbReference>
<dbReference type="PANTHER" id="PTHR30213:SF0">
    <property type="entry name" value="UPF0761 MEMBRANE PROTEIN YIHY"/>
    <property type="match status" value="1"/>
</dbReference>
<feature type="transmembrane region" description="Helical" evidence="6">
    <location>
        <begin position="238"/>
        <end position="259"/>
    </location>
</feature>
<keyword evidence="2" id="KW-1003">Cell membrane</keyword>
<proteinExistence type="predicted"/>
<dbReference type="InterPro" id="IPR017039">
    <property type="entry name" value="Virul_fac_BrkB"/>
</dbReference>
<feature type="transmembrane region" description="Helical" evidence="6">
    <location>
        <begin position="203"/>
        <end position="226"/>
    </location>
</feature>
<feature type="transmembrane region" description="Helical" evidence="6">
    <location>
        <begin position="21"/>
        <end position="43"/>
    </location>
</feature>
<keyword evidence="5 6" id="KW-0472">Membrane</keyword>